<evidence type="ECO:0000256" key="3">
    <source>
        <dbReference type="ARBA" id="ARBA00022691"/>
    </source>
</evidence>
<comment type="caution">
    <text evidence="5">The sequence shown here is derived from an EMBL/GenBank/DDBJ whole genome shotgun (WGS) entry which is preliminary data.</text>
</comment>
<dbReference type="RefSeq" id="WP_301240677.1">
    <property type="nucleotide sequence ID" value="NZ_JANRHH010000056.1"/>
</dbReference>
<dbReference type="InterPro" id="IPR042119">
    <property type="entry name" value="QueA_dom2"/>
</dbReference>
<evidence type="ECO:0000256" key="4">
    <source>
        <dbReference type="ARBA" id="ARBA00022785"/>
    </source>
</evidence>
<evidence type="ECO:0000256" key="2">
    <source>
        <dbReference type="ARBA" id="ARBA00022679"/>
    </source>
</evidence>
<name>A0ABT8IRV9_9BACL</name>
<dbReference type="Proteomes" id="UP001174196">
    <property type="component" value="Unassembled WGS sequence"/>
</dbReference>
<dbReference type="Gene3D" id="3.40.1780.10">
    <property type="entry name" value="QueA-like"/>
    <property type="match status" value="1"/>
</dbReference>
<gene>
    <name evidence="5" type="ORF">NWF35_16740</name>
</gene>
<keyword evidence="2" id="KW-0808">Transferase</keyword>
<proteinExistence type="predicted"/>
<dbReference type="Pfam" id="PF02547">
    <property type="entry name" value="Queuosine_synth"/>
    <property type="match status" value="1"/>
</dbReference>
<dbReference type="InterPro" id="IPR003699">
    <property type="entry name" value="QueA"/>
</dbReference>
<dbReference type="InterPro" id="IPR042118">
    <property type="entry name" value="QueA_dom1"/>
</dbReference>
<protein>
    <submittedName>
        <fullName evidence="5">S-adenosylmethionine:tRNA ribosyltransferase-isomerase</fullName>
    </submittedName>
</protein>
<keyword evidence="1" id="KW-0963">Cytoplasm</keyword>
<evidence type="ECO:0000313" key="6">
    <source>
        <dbReference type="Proteomes" id="UP001174196"/>
    </source>
</evidence>
<sequence length="346" mass="39922">MNMATPFSFRVPARLNAATPPEKRGIRRDHVRLMVLDRKTGRTQHDRFDQLDRYLDVGDVLVLNASRTVPASLRAQWRRGDQLIMSEVEVRLARRWTEVEWDVLVMGGEVQERDLLVFSGDLSGEVIGRKADHPLVRLRFSLLGPALWEELYRWGGPIRYEYVTGQWGLEEYQTVMASVPGSVEMPSAGRAFSWEMLIRLRRKGIKIAWIVLHTGLSYFLHDRWRLSPEDNWEEYRVPEETANMVNEAKRCGKRVIAVGTTVVRALETVSPRGFAEAGTGWTHLTIDQDYTLRITDGLLTGFHEPEASHLDLLSAFIRPDRLNRAYLEAVERGYMWHEFGDMNLIM</sequence>
<dbReference type="Gene3D" id="2.40.10.240">
    <property type="entry name" value="QueA-like"/>
    <property type="match status" value="1"/>
</dbReference>
<keyword evidence="3" id="KW-0949">S-adenosyl-L-methionine</keyword>
<dbReference type="InterPro" id="IPR036100">
    <property type="entry name" value="QueA_sf"/>
</dbReference>
<keyword evidence="6" id="KW-1185">Reference proteome</keyword>
<reference evidence="5" key="1">
    <citation type="submission" date="2022-08" db="EMBL/GenBank/DDBJ databases">
        <title>Polycladomyces zharkentsis sp. nov., a novel thermophilic CMC and starch-degrading bacterium isolated from a geothermal spring in Kazakhstan.</title>
        <authorList>
            <person name="Mashzhan A."/>
            <person name="Kistaubaeva A."/>
            <person name="Javier-Lopez R."/>
            <person name="Birkeland N.-K."/>
        </authorList>
    </citation>
    <scope>NUCLEOTIDE SEQUENCE</scope>
    <source>
        <strain evidence="5">KSR 13</strain>
    </source>
</reference>
<accession>A0ABT8IRV9</accession>
<dbReference type="PANTHER" id="PTHR30307:SF0">
    <property type="entry name" value="S-ADENOSYLMETHIONINE:TRNA RIBOSYLTRANSFERASE-ISOMERASE"/>
    <property type="match status" value="1"/>
</dbReference>
<keyword evidence="4" id="KW-0671">Queuosine biosynthesis</keyword>
<dbReference type="EMBL" id="JANRHH010000056">
    <property type="protein sequence ID" value="MDN4595507.1"/>
    <property type="molecule type" value="Genomic_DNA"/>
</dbReference>
<evidence type="ECO:0000256" key="1">
    <source>
        <dbReference type="ARBA" id="ARBA00022490"/>
    </source>
</evidence>
<organism evidence="5 6">
    <name type="scientific">Polycladomyces subterraneus</name>
    <dbReference type="NCBI Taxonomy" id="1016997"/>
    <lineage>
        <taxon>Bacteria</taxon>
        <taxon>Bacillati</taxon>
        <taxon>Bacillota</taxon>
        <taxon>Bacilli</taxon>
        <taxon>Bacillales</taxon>
        <taxon>Thermoactinomycetaceae</taxon>
        <taxon>Polycladomyces</taxon>
    </lineage>
</organism>
<dbReference type="SUPFAM" id="SSF111337">
    <property type="entry name" value="QueA-like"/>
    <property type="match status" value="1"/>
</dbReference>
<dbReference type="PANTHER" id="PTHR30307">
    <property type="entry name" value="S-ADENOSYLMETHIONINE:TRNA RIBOSYLTRANSFERASE-ISOMERASE"/>
    <property type="match status" value="1"/>
</dbReference>
<evidence type="ECO:0000313" key="5">
    <source>
        <dbReference type="EMBL" id="MDN4595507.1"/>
    </source>
</evidence>